<feature type="signal peptide" evidence="1">
    <location>
        <begin position="1"/>
        <end position="18"/>
    </location>
</feature>
<sequence length="152" mass="16003">MKKIVSILFVALIALAFMGCPTTYDTNYPLTVIVGDIVGDFSGVLTGGGADTGVEPVNNGDGTYSVTFAYRDDMNSWNGGDGKCSFKMRTVANDWGAPSYGIGETPVELGGDFVPVYSTSPDNITVEGLIDGNTYTITFKVSGDQVSVKVSE</sequence>
<name>A0A9D9HNV8_9SPIR</name>
<feature type="chain" id="PRO_5038943405" description="Lipocalin-like domain-containing protein" evidence="1">
    <location>
        <begin position="19"/>
        <end position="152"/>
    </location>
</feature>
<evidence type="ECO:0000256" key="1">
    <source>
        <dbReference type="SAM" id="SignalP"/>
    </source>
</evidence>
<reference evidence="2" key="1">
    <citation type="submission" date="2020-10" db="EMBL/GenBank/DDBJ databases">
        <authorList>
            <person name="Gilroy R."/>
        </authorList>
    </citation>
    <scope>NUCLEOTIDE SEQUENCE</scope>
    <source>
        <strain evidence="2">10532</strain>
    </source>
</reference>
<dbReference type="AlphaFoldDB" id="A0A9D9HNV8"/>
<organism evidence="2 3">
    <name type="scientific">Candidatus Gallitreponema excrementavium</name>
    <dbReference type="NCBI Taxonomy" id="2840840"/>
    <lineage>
        <taxon>Bacteria</taxon>
        <taxon>Pseudomonadati</taxon>
        <taxon>Spirochaetota</taxon>
        <taxon>Spirochaetia</taxon>
        <taxon>Spirochaetales</taxon>
        <taxon>Candidatus Gallitreponema</taxon>
    </lineage>
</organism>
<dbReference type="EMBL" id="JADIMM010000034">
    <property type="protein sequence ID" value="MBO8457148.1"/>
    <property type="molecule type" value="Genomic_DNA"/>
</dbReference>
<dbReference type="PROSITE" id="PS51257">
    <property type="entry name" value="PROKAR_LIPOPROTEIN"/>
    <property type="match status" value="1"/>
</dbReference>
<evidence type="ECO:0000313" key="2">
    <source>
        <dbReference type="EMBL" id="MBO8457148.1"/>
    </source>
</evidence>
<keyword evidence="1" id="KW-0732">Signal</keyword>
<protein>
    <recommendedName>
        <fullName evidence="4">Lipocalin-like domain-containing protein</fullName>
    </recommendedName>
</protein>
<reference evidence="2" key="2">
    <citation type="journal article" date="2021" name="PeerJ">
        <title>Extensive microbial diversity within the chicken gut microbiome revealed by metagenomics and culture.</title>
        <authorList>
            <person name="Gilroy R."/>
            <person name="Ravi A."/>
            <person name="Getino M."/>
            <person name="Pursley I."/>
            <person name="Horton D.L."/>
            <person name="Alikhan N.F."/>
            <person name="Baker D."/>
            <person name="Gharbi K."/>
            <person name="Hall N."/>
            <person name="Watson M."/>
            <person name="Adriaenssens E.M."/>
            <person name="Foster-Nyarko E."/>
            <person name="Jarju S."/>
            <person name="Secka A."/>
            <person name="Antonio M."/>
            <person name="Oren A."/>
            <person name="Chaudhuri R.R."/>
            <person name="La Ragione R."/>
            <person name="Hildebrand F."/>
            <person name="Pallen M.J."/>
        </authorList>
    </citation>
    <scope>NUCLEOTIDE SEQUENCE</scope>
    <source>
        <strain evidence="2">10532</strain>
    </source>
</reference>
<gene>
    <name evidence="2" type="ORF">IAA81_02835</name>
</gene>
<evidence type="ECO:0008006" key="4">
    <source>
        <dbReference type="Google" id="ProtNLM"/>
    </source>
</evidence>
<evidence type="ECO:0000313" key="3">
    <source>
        <dbReference type="Proteomes" id="UP000823638"/>
    </source>
</evidence>
<proteinExistence type="predicted"/>
<dbReference type="Proteomes" id="UP000823638">
    <property type="component" value="Unassembled WGS sequence"/>
</dbReference>
<comment type="caution">
    <text evidence="2">The sequence shown here is derived from an EMBL/GenBank/DDBJ whole genome shotgun (WGS) entry which is preliminary data.</text>
</comment>
<accession>A0A9D9HNV8</accession>